<reference evidence="9 11" key="2">
    <citation type="submission" date="2020-02" db="EMBL/GenBank/DDBJ databases">
        <title>The WGS of Modestobacter muralis DSM 100205.</title>
        <authorList>
            <person name="Jiang Z."/>
        </authorList>
    </citation>
    <scope>NUCLEOTIDE SEQUENCE [LARGE SCALE GENOMIC DNA]</scope>
    <source>
        <strain evidence="9 11">DSM 100205</strain>
    </source>
</reference>
<evidence type="ECO:0000256" key="2">
    <source>
        <dbReference type="ARBA" id="ARBA00022516"/>
    </source>
</evidence>
<evidence type="ECO:0000313" key="11">
    <source>
        <dbReference type="Proteomes" id="UP000471152"/>
    </source>
</evidence>
<keyword evidence="4" id="KW-0443">Lipid metabolism</keyword>
<reference evidence="8 10" key="1">
    <citation type="submission" date="2020-01" db="EMBL/GenBank/DDBJ databases">
        <title>the WGS Modestobacter muralis CPCC 204518.</title>
        <authorList>
            <person name="Jiang Z."/>
        </authorList>
    </citation>
    <scope>NUCLEOTIDE SEQUENCE [LARGE SCALE GENOMIC DNA]</scope>
    <source>
        <strain evidence="8 10">DSM 100205</strain>
    </source>
</reference>
<dbReference type="Pfam" id="PF01553">
    <property type="entry name" value="Acyltransferase"/>
    <property type="match status" value="1"/>
</dbReference>
<evidence type="ECO:0000256" key="3">
    <source>
        <dbReference type="ARBA" id="ARBA00022679"/>
    </source>
</evidence>
<keyword evidence="6" id="KW-0472">Membrane</keyword>
<dbReference type="GO" id="GO:0006654">
    <property type="term" value="P:phosphatidic acid biosynthetic process"/>
    <property type="evidence" value="ECO:0007669"/>
    <property type="project" value="TreeGrafter"/>
</dbReference>
<evidence type="ECO:0000313" key="8">
    <source>
        <dbReference type="EMBL" id="NEK93651.1"/>
    </source>
</evidence>
<proteinExistence type="predicted"/>
<comment type="pathway">
    <text evidence="1">Lipid metabolism.</text>
</comment>
<evidence type="ECO:0000313" key="10">
    <source>
        <dbReference type="Proteomes" id="UP000468828"/>
    </source>
</evidence>
<keyword evidence="5 8" id="KW-0012">Acyltransferase</keyword>
<protein>
    <submittedName>
        <fullName evidence="8">1-acyl-sn-glycerol-3-phosphate acyltransferase</fullName>
    </submittedName>
</protein>
<name>A0A6P0EPH7_9ACTN</name>
<comment type="caution">
    <text evidence="8">The sequence shown here is derived from an EMBL/GenBank/DDBJ whole genome shotgun (WGS) entry which is preliminary data.</text>
</comment>
<evidence type="ECO:0000256" key="6">
    <source>
        <dbReference type="SAM" id="Phobius"/>
    </source>
</evidence>
<dbReference type="Proteomes" id="UP000468828">
    <property type="component" value="Unassembled WGS sequence"/>
</dbReference>
<evidence type="ECO:0000256" key="1">
    <source>
        <dbReference type="ARBA" id="ARBA00005189"/>
    </source>
</evidence>
<dbReference type="AlphaFoldDB" id="A0A6P0EPH7"/>
<dbReference type="CDD" id="cd07989">
    <property type="entry name" value="LPLAT_AGPAT-like"/>
    <property type="match status" value="1"/>
</dbReference>
<dbReference type="RefSeq" id="WP_163610076.1">
    <property type="nucleotide sequence ID" value="NZ_JAAGWB010000013.1"/>
</dbReference>
<dbReference type="Proteomes" id="UP000471152">
    <property type="component" value="Unassembled WGS sequence"/>
</dbReference>
<sequence>MTTAPTQARTRTRPGAPPCMPACAADPGPTVGAATRRLRLLRVAGALAGVAAAALRAPLATGRGRRRLLTCGAARLLTAVGVRVEVVPSPVAWPRTGAGRGPGLLVVANSVSWVDDLALLTVVPGLPVITTGPGRRPVLGGLLRRAGAVPIDPARLHALPAAVGQVADALRGGSTVSVRPEGTTSCGVELGRFRPAFLQAAVDVGAPVCPVAVRYRVDGGAGTAVAGRLAGEPFRRSVSRVLAARGLVVEVHLLPALDPAGADRRALAALAEYAVAAVTEARPLLVAAHPRRPRVPAPLPARRRGAASAA</sequence>
<dbReference type="PANTHER" id="PTHR10434:SF64">
    <property type="entry name" value="1-ACYL-SN-GLYCEROL-3-PHOSPHATE ACYLTRANSFERASE-RELATED"/>
    <property type="match status" value="1"/>
</dbReference>
<gene>
    <name evidence="9" type="ORF">G3R41_05600</name>
    <name evidence="8" type="ORF">GCU67_05600</name>
</gene>
<dbReference type="PANTHER" id="PTHR10434">
    <property type="entry name" value="1-ACYL-SN-GLYCEROL-3-PHOSPHATE ACYLTRANSFERASE"/>
    <property type="match status" value="1"/>
</dbReference>
<dbReference type="EMBL" id="JAAGWH010000013">
    <property type="protein sequence ID" value="NEK93651.1"/>
    <property type="molecule type" value="Genomic_DNA"/>
</dbReference>
<dbReference type="SMART" id="SM00563">
    <property type="entry name" value="PlsC"/>
    <property type="match status" value="1"/>
</dbReference>
<evidence type="ECO:0000313" key="9">
    <source>
        <dbReference type="EMBL" id="NEN50418.1"/>
    </source>
</evidence>
<dbReference type="EMBL" id="JAAGWB010000013">
    <property type="protein sequence ID" value="NEN50418.1"/>
    <property type="molecule type" value="Genomic_DNA"/>
</dbReference>
<dbReference type="SUPFAM" id="SSF69593">
    <property type="entry name" value="Glycerol-3-phosphate (1)-acyltransferase"/>
    <property type="match status" value="1"/>
</dbReference>
<keyword evidence="6" id="KW-0812">Transmembrane</keyword>
<accession>A0A6P0EPH7</accession>
<dbReference type="GO" id="GO:0003841">
    <property type="term" value="F:1-acylglycerol-3-phosphate O-acyltransferase activity"/>
    <property type="evidence" value="ECO:0007669"/>
    <property type="project" value="TreeGrafter"/>
</dbReference>
<feature type="domain" description="Phospholipid/glycerol acyltransferase" evidence="7">
    <location>
        <begin position="104"/>
        <end position="216"/>
    </location>
</feature>
<evidence type="ECO:0000256" key="5">
    <source>
        <dbReference type="ARBA" id="ARBA00023315"/>
    </source>
</evidence>
<keyword evidence="2" id="KW-0444">Lipid biosynthesis</keyword>
<evidence type="ECO:0000259" key="7">
    <source>
        <dbReference type="SMART" id="SM00563"/>
    </source>
</evidence>
<keyword evidence="10" id="KW-1185">Reference proteome</keyword>
<feature type="transmembrane region" description="Helical" evidence="6">
    <location>
        <begin position="40"/>
        <end position="59"/>
    </location>
</feature>
<keyword evidence="3 8" id="KW-0808">Transferase</keyword>
<organism evidence="8 10">
    <name type="scientific">Modestobacter muralis</name>
    <dbReference type="NCBI Taxonomy" id="1608614"/>
    <lineage>
        <taxon>Bacteria</taxon>
        <taxon>Bacillati</taxon>
        <taxon>Actinomycetota</taxon>
        <taxon>Actinomycetes</taxon>
        <taxon>Geodermatophilales</taxon>
        <taxon>Geodermatophilaceae</taxon>
        <taxon>Modestobacter</taxon>
    </lineage>
</organism>
<dbReference type="InterPro" id="IPR002123">
    <property type="entry name" value="Plipid/glycerol_acylTrfase"/>
</dbReference>
<keyword evidence="6" id="KW-1133">Transmembrane helix</keyword>
<evidence type="ECO:0000256" key="4">
    <source>
        <dbReference type="ARBA" id="ARBA00023098"/>
    </source>
</evidence>